<feature type="transmembrane region" description="Helical" evidence="15">
    <location>
        <begin position="3681"/>
        <end position="3701"/>
    </location>
</feature>
<feature type="domain" description="PLAT" evidence="19">
    <location>
        <begin position="3223"/>
        <end position="3338"/>
    </location>
</feature>
<feature type="transmembrane region" description="Helical" evidence="15">
    <location>
        <begin position="4183"/>
        <end position="4208"/>
    </location>
</feature>
<dbReference type="PROSITE" id="PS50041">
    <property type="entry name" value="C_TYPE_LECTIN_2"/>
    <property type="match status" value="1"/>
</dbReference>
<proteinExistence type="inferred from homology"/>
<keyword evidence="12" id="KW-0966">Cell projection</keyword>
<dbReference type="InterPro" id="IPR002889">
    <property type="entry name" value="WSC_carb-bd"/>
</dbReference>
<feature type="domain" description="C-type lectin" evidence="17">
    <location>
        <begin position="458"/>
        <end position="571"/>
    </location>
</feature>
<evidence type="ECO:0000256" key="8">
    <source>
        <dbReference type="ARBA" id="ARBA00022737"/>
    </source>
</evidence>
<dbReference type="PROSITE" id="PS51111">
    <property type="entry name" value="REJ"/>
    <property type="match status" value="1"/>
</dbReference>
<dbReference type="InterPro" id="IPR016187">
    <property type="entry name" value="CTDL_fold"/>
</dbReference>
<evidence type="ECO:0000259" key="18">
    <source>
        <dbReference type="PROSITE" id="PS50093"/>
    </source>
</evidence>
<dbReference type="InterPro" id="IPR000601">
    <property type="entry name" value="PKD_dom"/>
</dbReference>
<keyword evidence="11 15" id="KW-0472">Membrane</keyword>
<dbReference type="InterPro" id="IPR014010">
    <property type="entry name" value="REJ_dom"/>
</dbReference>
<dbReference type="Pfam" id="PF01477">
    <property type="entry name" value="PLAT"/>
    <property type="match status" value="1"/>
</dbReference>
<feature type="domain" description="PKD" evidence="18">
    <location>
        <begin position="1365"/>
        <end position="1440"/>
    </location>
</feature>
<dbReference type="SMART" id="SM00089">
    <property type="entry name" value="PKD"/>
    <property type="match status" value="14"/>
</dbReference>
<feature type="transmembrane region" description="Helical" evidence="15">
    <location>
        <begin position="3180"/>
        <end position="3200"/>
    </location>
</feature>
<dbReference type="CDD" id="cd00037">
    <property type="entry name" value="CLECT"/>
    <property type="match status" value="1"/>
</dbReference>
<feature type="transmembrane region" description="Helical" evidence="15">
    <location>
        <begin position="4082"/>
        <end position="4098"/>
    </location>
</feature>
<dbReference type="Pfam" id="PF20519">
    <property type="entry name" value="Polycystin_dom"/>
    <property type="match status" value="1"/>
</dbReference>
<feature type="transmembrane region" description="Helical" evidence="15">
    <location>
        <begin position="3996"/>
        <end position="4014"/>
    </location>
</feature>
<dbReference type="SMART" id="SM00303">
    <property type="entry name" value="GPS"/>
    <property type="match status" value="1"/>
</dbReference>
<feature type="compositionally biased region" description="Basic and acidic residues" evidence="14">
    <location>
        <begin position="4490"/>
        <end position="4501"/>
    </location>
</feature>
<evidence type="ECO:0000256" key="10">
    <source>
        <dbReference type="ARBA" id="ARBA00023069"/>
    </source>
</evidence>
<keyword evidence="5" id="KW-0433">Leucine-rich repeat</keyword>
<evidence type="ECO:0000256" key="14">
    <source>
        <dbReference type="SAM" id="MobiDB-lite"/>
    </source>
</evidence>
<dbReference type="SUPFAM" id="SSF49723">
    <property type="entry name" value="Lipase/lipooxygenase domain (PLAT/LH2 domain)"/>
    <property type="match status" value="1"/>
</dbReference>
<dbReference type="FunFam" id="2.60.40.10:FF:001724">
    <property type="entry name" value="Polycystin 1, transient receptor potential channel-interacting"/>
    <property type="match status" value="1"/>
</dbReference>
<dbReference type="PROSITE" id="PS50095">
    <property type="entry name" value="PLAT"/>
    <property type="match status" value="1"/>
</dbReference>
<feature type="transmembrane region" description="Helical" evidence="15">
    <location>
        <begin position="4119"/>
        <end position="4136"/>
    </location>
</feature>
<dbReference type="PRINTS" id="PR00500">
    <property type="entry name" value="POLYCYSTIN1"/>
</dbReference>
<dbReference type="SMART" id="SM00369">
    <property type="entry name" value="LRR_TYP"/>
    <property type="match status" value="3"/>
</dbReference>
<dbReference type="FunFam" id="2.60.60.20:FF:000012">
    <property type="entry name" value="polycystin-1 isoform X2"/>
    <property type="match status" value="1"/>
</dbReference>
<dbReference type="PROSITE" id="PS51450">
    <property type="entry name" value="LRR"/>
    <property type="match status" value="1"/>
</dbReference>
<keyword evidence="4" id="KW-1003">Cell membrane</keyword>
<feature type="domain" description="PKD" evidence="18">
    <location>
        <begin position="2151"/>
        <end position="2206"/>
    </location>
</feature>
<dbReference type="InterPro" id="IPR006228">
    <property type="entry name" value="Polycystin_cat"/>
</dbReference>
<keyword evidence="8" id="KW-0677">Repeat</keyword>
<dbReference type="SMART" id="SM00082">
    <property type="entry name" value="LRRCT"/>
    <property type="match status" value="1"/>
</dbReference>
<feature type="domain" description="PKD" evidence="18">
    <location>
        <begin position="1634"/>
        <end position="1694"/>
    </location>
</feature>
<dbReference type="InterPro" id="IPR000434">
    <property type="entry name" value="PC1"/>
</dbReference>
<evidence type="ECO:0000259" key="20">
    <source>
        <dbReference type="PROSITE" id="PS51111"/>
    </source>
</evidence>
<dbReference type="Pfam" id="PF00059">
    <property type="entry name" value="Lectin_C"/>
    <property type="match status" value="1"/>
</dbReference>
<dbReference type="PROSITE" id="PS50093">
    <property type="entry name" value="PKD"/>
    <property type="match status" value="8"/>
</dbReference>
<evidence type="ECO:0000256" key="1">
    <source>
        <dbReference type="ARBA" id="ARBA00004138"/>
    </source>
</evidence>
<sequence length="4635" mass="514783">MPCGNGQTVFKRKHGVCLPKFGLFSSMLCALCCLAALSGVAADGRECSPCPGNCTCAAVGPQNLCVVNCSNIGLDQAPAESDLPSDTHTLDLSRNHILSVDSSLFDHLTALKELHLQNNRLVALPHGIVGCGPLAVLDLSNNQITTIRSTIDGKICESLFNLTSIDLSSNPFVCDCKLVRLVSWLQEKGVKVKRANSMLCDSPPEVKNQPLLNVSEHTCGLTYAGCLQDEEHAGGVELVIFSSSTPGQFSREDCNSKCFHENQRYGGLGQQRECLCSTNSEPNHISESQCSAACSDPLVMKKCRWTVAQDVFQVNFSATLPSRRVSVHSEALLSVSSSVYPVSLSWDFGDHSPRVNSSTPNKTASHKYGVPGRYQARVSLSAGHQEIVTHGKVSVELPPRLELHCPSLKVANQSLEEAVSLVNWGGVGITVDWRITKDGREIARAEPMCLPDAIRHADSSRCFLLVSEEVSWSEARRNCSARGGELAVVHSQTVRDLLAPRITQERGVWLGLSDKNSPRVLRWVDDSEVQSGDEGARDRASLPPGNVCVSLDSAGQPSAHSCTAQRAFVCQFTRQVRIPDAGVYMVGTAVFNTQNPLSSPAVSHTSVLNTPAKGVELLLFPGLSFVYGGRLSSLEMITQTLTSHTQLRFQVYRPQCPRFTPRPLLPGCGDLCAPITVCQSPDDWINDTTIPPTSTSCPAGRQYCPYAEQCLPLASPCQTSACVNCSGVDPLPAGTQYPDYSLVGEVIFSLPPGPPTHVLVREELEDLLVAPGDFLALQHDAGRSGLLRCSSDPSSPWKPNILIQNHSDWWDANKTLEMIAERSWDESLVCQVRVLYVGQNDTKLHGQFLRSGLPQPGDYSLEVTSNDQDFPVAASCPIHVVPPLGLTMVHPTNHNGTVYFLPNQSWILVKVRSQHSVLIGRQGSNATAPFYSFCPQNLVAKVAECRQTDPYNDTMFAWVDLQLGSTPGLTNVVLRAHSEVTEDVLQVQARVQEPLGGLVIQPHPAQRVLMESVVSYTASVEGGTDPSFRWTVDDKPYFTYYNSVLNIIYQNAAMYKLTVTAMNQVSVLTEYFNVTVDRMNPMTDCTVHGVPEIVRQGSPLNLTAYVVVDEAVDVNFWWWFGDRGNHTRQFKPPYDQPSSNQVLLCDDVQYVYTQPGEYTLIFFASNRFENRTCKVDVYVFSILTDVQIETDPLLLRTGKPGEFEAHPLPSPYGIIYTWNFGDNSSLQEGRERRVPHSYAYSGVYTICVNINNTISWLDTCAEIIVYEDVGGLKVMSSAPTERNTPTVVTVSLEAGNNVNWTFDMGDGTIRTGVEPRVEYTYRKDGNYTVNVTAMNAVSVQWLTIPVEVFVLQLLALEPDVCVQENKEINFHAFVSGNASGHQYVWSFGDGSPNETHFGTPEVKHTYVKCGEYHLSLDMSSEANKAHFFRRICVQPEVAKVFLSTLSKHVKLGEESRFIATAFPEFNYTYLWDFEIHDSRHSVRGGEVMDFTFKSPGQYLVTVSVFNNISCSNNSVLIEVQQPVVFLLINHNGDKGNSLALHQEYTFTVTSNSSNAVYIWDFGDGTQINGTNVSHIYSSSGNINICVTGKNKVSETKSEISVMVLAPIQGLSINASHVNVPINTSVHFEAHFDQGDDIRYSWILCDRCTSIQGSHTMFYTFRSVGTFNVIVTAENDISTAQASIYIFVQRELEGLQIVANDLSEGCCFATNRVLHLQASLKEGTNMTFIWNYQREHENHDHNITGKSIELNFSTPGPCEVILKATNLLGQLAVNRTIEFLEPVKELHLESLPNFAAVNAITNMTAFVRFGTDLHYRWWTDGELSTFDMPTVMQCFKSVGLKLVKVEAFNKVSSETVLKWINIQEPISGIYLNATNVTEQNFVASGVNVFMYGKTETGSNISWEWLLPDGTKSNHRSTSYIFSKPGIYTAALNATNDISGELASRDFTVQDRIQGLELKASKQIAAVGENVEFTISISSGTSVNFILSISGDATVVLHNQTYVHQFTSVSKYYVNLTAHNEVSAERITLHIEVMEPVTKLTILDCCDAAIPVGVTRPYVAYTPTREPLTFLWTFDLHFGPKTQMVGKSVTYGPEKPGNLTIFLRAFNSLNGLNVTKVLRVQNGIKSAFLDAQPSDTFINKTVSFHAGVTPPSTPASYMWDFGDGTSPSITMTPSISHIYYLPGHYLARVNVSNLVSWATAQAEINISVLKCDEPEVQIFQAPRLAVWRHQPTLVEANVNLKGCALYGIKSVWEIFTSPRCQDDGKGPRPSKVRLPTEVNVHRLQLSVPKMSISAGNYTLVFSLSYEGVPLRKAACLQLSVMSKKLVPIIEGGTYRVLSKTQDLHLSAEQSYDPNLDPENQSLLYYHWECVSTSKGPAHCSTLSFGLGPSDPVLGISGSELEVDVEYTFRLTVSKEGMTPESTTQTVWVQSGRIPMVSLECVSCKAQSRYEISQNSYVYLAGTCSNCHGSYRGRWTAMTGRNEMLDLDPNTTTTGSDSMHLVLRQGILRDGDSYIFSLHVKDDSMDREGVAYIELHPNLPPAGGACSLWAEGEGPQVRTLVERVHFNCSGYADLDVLESPLVYSLLVMRCANLYCEEFCVYKGTSPEHSAFLPPGFSLAQYRVTALVMVEDHQGASAMALNMSMEVFLPKVPKGYDSLPHWLSNVTDSTLRELLRQGDSQRVRELSLALITVLNEYEQGVSRRRERVSKAERQYRVSIRANITRALTSLDLITVNDIQQTSAALAQCTAVSREFMCEECQNSTLDKLESMLEILQTDTKQGTVTPTEIADNILNIMGDLIHQVSQVASSPLPEAEDRGNSQQPQFLSEEQHHSLRVAAKAYTLSSELMRILMLGRVLNEEALMFRGAEIAAAGKRADPQSLLCYGECNVPEWRSFSIPRAFNASLGRAAGGVLRQGAGSEDGIVQLLFQVEPNPFPFNYVANYTVSTEVASMEFRTVNGTQIPISDLDESQAITVSVNNGSAAGMSGNVIEGVLPPAGAENISHCNYVIVRVSTGNTNRQAGIYIQLNFTVLDDSPERWELDPSITAYLHTSEWPNEFNSTDRKHITLNMTRGRDLDQRRYTFFLSPNSYDTTRDHFVNVSTGCGPSDPNLIRVEVAVFTSLCQYFSESAKQWRTDGMVPLPETSAGRAVCLTRHLTSFAASLFVPLDSISFIIPERSVNHNLVVVLVCVIGLLCYAVAGAIMRKLDEMDLRRASVVPLCGRDGLYKYEIQIKTGWAYGAGTTAHVGISLHGSDSHTGHRHLDCVGAFARNSLDIFHIATDTSLGSVLKIRMWHDNKGLSPAWLLQYILAKDLQTGSSYFFLVEEWLSVDNEKTDGRVEIEVEASEEADLRHWPRLLTWELQRAACESHVWLSLWERPTRSPFTRLQRVTCCSVLMHLCMLANAVWFGTVAYGNSSTPVSTQVSLNAETVWAGLVSCLLVYPFYLLIFFLFRLSRSKVSVEQLPPQVDQESLEIDDFLDNSMTGSSFLMLNGIPGETYSEETNIDLPTPSSKSLQRWSVPDCDWPDVLTDPSVEMGPVFPPRLKRGQGSRHLGVDIPFNPDEEDTVCENSQRNKYFSSSDEDLIKRILADGQLLSQTDSDMGDLSSIFGDKTEVILLQKMNEPTLPAAIRPPKTAFTSRTVVADVCRPRPFPPLCGLAALWASWAGLILSSSLSMWLGRSFSEGVALMWLISCIVSFLSSFFILEPVKVLLEGIYFSLFVGRLRAEEQDVLVDCPRVERVVQRIPRVRQPQGFALSQAREEARKVRLLHTMLKAFLIYMLFLLVVLLLNYSDSSKDDHRLRLHDHLQDHFNTRHYNNISRREDVWAWLSDSLLPRLLDGPLLMERTGSVLLGKPRLRQLRSQEECPISRYVPPMSWFGCVPAGWKESASGLVQNWSMSTAQSSGVWHWGQVSAYSSGGFVQDLSRNMQISEALIKQLNTHRWLDPLTTALFVEFSLYNINTDLLAVFSFLLEFPVSERAVLSLDLKTCSLHTLSHGMDLPLFLTLLLLAFIGYFAMREAVAAWRQGRGYFLRLWNMASVCSLVLAICVASLHLSRSVLAERQWASFLHQQDAFTDFFPLAQQSQVMTQLGATLLFLLVLKASHQLRFMREWGVFGRTLRRSFWELLTVAVTLLVFLLAYSHTGHLLFHSVMEGYGTVSSTCLMLLRSGGRGLLSWRPDGGSSPSSVSCFIFYFSFTLLRLVLLWLLISALLRNYHRARAEMYRPAVDLQDYEMVDLFLRRLKMWMGLSRAKEFRHKVRFEGMELPPSRSSSTSDCKSLCLPPLDTPEAPPTPDSVEGESEASWFPTSSSPCTLAEAPGLGLGLTSLGPGVVGGQGWKERAEMEATLRRVIPTFDALLLQLDRVTHTTEELCRTECCLERMLRKSRRRSRGGRRHRSLDSAGQTRHGRRNKSAERSTLVVERSKSPPRTQANAAKSEERQKLHKKDSRKSRKSDKFSQRSQGHNQVDSSTHKTDNSPQKVQESHSNEPPLVSKTQKDSHKLDSDPLKVSPQEESTNPSKAEKASRKVTSTSKVDLNVQKDSEVVGCASKPVPTPTPTPVPTPTSIPSTASFSAITTPVPIPRSHEWVPPSHVENLPSSVFRHPAHTTTNPTRKRKHKPPPLKNKVHPNTERPFSGHHKP</sequence>
<evidence type="ECO:0000259" key="19">
    <source>
        <dbReference type="PROSITE" id="PS50095"/>
    </source>
</evidence>
<dbReference type="Pfam" id="PF13855">
    <property type="entry name" value="LRR_8"/>
    <property type="match status" value="1"/>
</dbReference>
<dbReference type="FunFam" id="2.60.40.10:FF:002088">
    <property type="entry name" value="Polycystic kidney disease 1a"/>
    <property type="match status" value="1"/>
</dbReference>
<feature type="compositionally biased region" description="Pro residues" evidence="14">
    <location>
        <begin position="4280"/>
        <end position="4289"/>
    </location>
</feature>
<feature type="transmembrane region" description="Helical" evidence="15">
    <location>
        <begin position="3426"/>
        <end position="3448"/>
    </location>
</feature>
<feature type="transmembrane region" description="Helical" evidence="15">
    <location>
        <begin position="3386"/>
        <end position="3406"/>
    </location>
</feature>
<feature type="domain" description="PKD" evidence="18">
    <location>
        <begin position="1270"/>
        <end position="1338"/>
    </location>
</feature>
<evidence type="ECO:0000256" key="4">
    <source>
        <dbReference type="ARBA" id="ARBA00022475"/>
    </source>
</evidence>
<evidence type="ECO:0000256" key="9">
    <source>
        <dbReference type="ARBA" id="ARBA00022989"/>
    </source>
</evidence>
<evidence type="ECO:0000256" key="5">
    <source>
        <dbReference type="ARBA" id="ARBA00022614"/>
    </source>
</evidence>
<feature type="signal peptide" evidence="16">
    <location>
        <begin position="1"/>
        <end position="42"/>
    </location>
</feature>
<dbReference type="GO" id="GO:0006816">
    <property type="term" value="P:calcium ion transport"/>
    <property type="evidence" value="ECO:0007669"/>
    <property type="project" value="TreeGrafter"/>
</dbReference>
<dbReference type="Pfam" id="PF00801">
    <property type="entry name" value="PKD"/>
    <property type="match status" value="10"/>
</dbReference>
<dbReference type="OrthoDB" id="6022660at2759"/>
<feature type="domain" description="PKD" evidence="18">
    <location>
        <begin position="1890"/>
        <end position="1948"/>
    </location>
</feature>
<dbReference type="Pfam" id="PF08016">
    <property type="entry name" value="PKD_channel"/>
    <property type="match status" value="1"/>
</dbReference>
<dbReference type="InterPro" id="IPR001611">
    <property type="entry name" value="Leu-rich_rpt"/>
</dbReference>
<dbReference type="SUPFAM" id="SSF56436">
    <property type="entry name" value="C-type lectin-like"/>
    <property type="match status" value="1"/>
</dbReference>
<dbReference type="InterPro" id="IPR000203">
    <property type="entry name" value="GPS"/>
</dbReference>
<feature type="compositionally biased region" description="Basic residues" evidence="14">
    <location>
        <begin position="4607"/>
        <end position="4621"/>
    </location>
</feature>
<evidence type="ECO:0000259" key="17">
    <source>
        <dbReference type="PROSITE" id="PS50041"/>
    </source>
</evidence>
<feature type="compositionally biased region" description="Basic residues" evidence="14">
    <location>
        <begin position="4437"/>
        <end position="4448"/>
    </location>
</feature>
<dbReference type="FunFam" id="3.10.100.10:FF:000162">
    <property type="entry name" value="Polycystic kidney disease 1a"/>
    <property type="match status" value="1"/>
</dbReference>
<feature type="region of interest" description="Disordered" evidence="14">
    <location>
        <begin position="4278"/>
        <end position="4306"/>
    </location>
</feature>
<gene>
    <name evidence="22" type="ORF">IRJ41_003941</name>
</gene>
<feature type="compositionally biased region" description="Basic residues" evidence="14">
    <location>
        <begin position="4380"/>
        <end position="4392"/>
    </location>
</feature>
<dbReference type="EMBL" id="JAFHDT010000078">
    <property type="protein sequence ID" value="KAI7790559.1"/>
    <property type="molecule type" value="Genomic_DNA"/>
</dbReference>
<comment type="caution">
    <text evidence="22">The sequence shown here is derived from an EMBL/GenBank/DDBJ whole genome shotgun (WGS) entry which is preliminary data.</text>
</comment>
<dbReference type="PANTHER" id="PTHR46730">
    <property type="entry name" value="POLYCYSTIN-1"/>
    <property type="match status" value="1"/>
</dbReference>
<evidence type="ECO:0000256" key="13">
    <source>
        <dbReference type="PROSITE-ProRule" id="PRU00152"/>
    </source>
</evidence>
<dbReference type="InterPro" id="IPR001024">
    <property type="entry name" value="PLAT/LH2_dom"/>
</dbReference>
<feature type="transmembrane region" description="Helical" evidence="15">
    <location>
        <begin position="4026"/>
        <end position="4050"/>
    </location>
</feature>
<dbReference type="SMART" id="SM00321">
    <property type="entry name" value="WSC"/>
    <property type="match status" value="1"/>
</dbReference>
<feature type="domain" description="PKD" evidence="18">
    <location>
        <begin position="1203"/>
        <end position="1272"/>
    </location>
</feature>
<comment type="similarity">
    <text evidence="3">Belongs to the polycystin family.</text>
</comment>
<reference evidence="22" key="1">
    <citation type="submission" date="2021-02" db="EMBL/GenBank/DDBJ databases">
        <title>Comparative genomics reveals that relaxation of natural selection precedes convergent phenotypic evolution of cavefish.</title>
        <authorList>
            <person name="Peng Z."/>
        </authorList>
    </citation>
    <scope>NUCLEOTIDE SEQUENCE</scope>
    <source>
        <tissue evidence="22">Muscle</tissue>
    </source>
</reference>
<dbReference type="SMART" id="SM00308">
    <property type="entry name" value="LH2"/>
    <property type="match status" value="1"/>
</dbReference>
<dbReference type="Gene3D" id="2.60.60.20">
    <property type="entry name" value="PLAT/LH2 domain"/>
    <property type="match status" value="1"/>
</dbReference>
<evidence type="ECO:0000313" key="23">
    <source>
        <dbReference type="Proteomes" id="UP001059041"/>
    </source>
</evidence>
<protein>
    <submittedName>
        <fullName evidence="22">Polycystin-1</fullName>
    </submittedName>
</protein>
<feature type="chain" id="PRO_5040836726" evidence="16">
    <location>
        <begin position="43"/>
        <end position="4635"/>
    </location>
</feature>
<comment type="caution">
    <text evidence="13">Lacks conserved residue(s) required for the propagation of feature annotation.</text>
</comment>
<evidence type="ECO:0000256" key="7">
    <source>
        <dbReference type="ARBA" id="ARBA00022729"/>
    </source>
</evidence>
<evidence type="ECO:0000313" key="22">
    <source>
        <dbReference type="EMBL" id="KAI7790559.1"/>
    </source>
</evidence>
<evidence type="ECO:0000259" key="21">
    <source>
        <dbReference type="PROSITE" id="PS51212"/>
    </source>
</evidence>
<dbReference type="SMART" id="SM00034">
    <property type="entry name" value="CLECT"/>
    <property type="match status" value="1"/>
</dbReference>
<keyword evidence="9 15" id="KW-1133">Transmembrane helix</keyword>
<dbReference type="SUPFAM" id="SSF49299">
    <property type="entry name" value="PKD domain"/>
    <property type="match status" value="10"/>
</dbReference>
<dbReference type="InterPro" id="IPR022409">
    <property type="entry name" value="PKD/Chitinase_dom"/>
</dbReference>
<evidence type="ECO:0000256" key="2">
    <source>
        <dbReference type="ARBA" id="ARBA00004651"/>
    </source>
</evidence>
<evidence type="ECO:0000256" key="3">
    <source>
        <dbReference type="ARBA" id="ARBA00007200"/>
    </source>
</evidence>
<keyword evidence="7 16" id="KW-0732">Signal</keyword>
<keyword evidence="6 15" id="KW-0812">Transmembrane</keyword>
<feature type="domain" description="PKD" evidence="18">
    <location>
        <begin position="1536"/>
        <end position="1610"/>
    </location>
</feature>
<keyword evidence="23" id="KW-1185">Reference proteome</keyword>
<organism evidence="22 23">
    <name type="scientific">Triplophysa rosa</name>
    <name type="common">Cave loach</name>
    <dbReference type="NCBI Taxonomy" id="992332"/>
    <lineage>
        <taxon>Eukaryota</taxon>
        <taxon>Metazoa</taxon>
        <taxon>Chordata</taxon>
        <taxon>Craniata</taxon>
        <taxon>Vertebrata</taxon>
        <taxon>Euteleostomi</taxon>
        <taxon>Actinopterygii</taxon>
        <taxon>Neopterygii</taxon>
        <taxon>Teleostei</taxon>
        <taxon>Ostariophysi</taxon>
        <taxon>Cypriniformes</taxon>
        <taxon>Nemacheilidae</taxon>
        <taxon>Triplophysa</taxon>
    </lineage>
</organism>
<feature type="region of interest" description="Disordered" evidence="14">
    <location>
        <begin position="2805"/>
        <end position="2826"/>
    </location>
</feature>
<evidence type="ECO:0000256" key="15">
    <source>
        <dbReference type="SAM" id="Phobius"/>
    </source>
</evidence>
<keyword evidence="10" id="KW-0969">Cilium</keyword>
<feature type="domain" description="REJ" evidence="20">
    <location>
        <begin position="2209"/>
        <end position="2921"/>
    </location>
</feature>
<dbReference type="CDD" id="cd00146">
    <property type="entry name" value="PKD"/>
    <property type="match status" value="10"/>
</dbReference>
<name>A0A9W7T4W0_TRIRA</name>
<evidence type="ECO:0000256" key="12">
    <source>
        <dbReference type="ARBA" id="ARBA00023273"/>
    </source>
</evidence>
<dbReference type="InterPro" id="IPR035986">
    <property type="entry name" value="PKD_dom_sf"/>
</dbReference>
<dbReference type="Proteomes" id="UP001059041">
    <property type="component" value="Unassembled WGS sequence"/>
</dbReference>
<evidence type="ECO:0000256" key="11">
    <source>
        <dbReference type="ARBA" id="ARBA00023136"/>
    </source>
</evidence>
<feature type="compositionally biased region" description="Pro residues" evidence="14">
    <location>
        <begin position="4547"/>
        <end position="4559"/>
    </location>
</feature>
<evidence type="ECO:0000256" key="16">
    <source>
        <dbReference type="SAM" id="SignalP"/>
    </source>
</evidence>
<dbReference type="InterPro" id="IPR036392">
    <property type="entry name" value="PLAT/LH2_dom_sf"/>
</dbReference>
<dbReference type="InterPro" id="IPR003591">
    <property type="entry name" value="Leu-rich_rpt_typical-subtyp"/>
</dbReference>
<dbReference type="GO" id="GO:0005886">
    <property type="term" value="C:plasma membrane"/>
    <property type="evidence" value="ECO:0007669"/>
    <property type="project" value="UniProtKB-SubCell"/>
</dbReference>
<dbReference type="Gene3D" id="3.80.10.10">
    <property type="entry name" value="Ribonuclease Inhibitor"/>
    <property type="match status" value="1"/>
</dbReference>
<dbReference type="InterPro" id="IPR001304">
    <property type="entry name" value="C-type_lectin-like"/>
</dbReference>
<dbReference type="InterPro" id="IPR046791">
    <property type="entry name" value="Polycystin_dom"/>
</dbReference>
<dbReference type="PANTHER" id="PTHR46730:SF3">
    <property type="entry name" value="POLYCYSTIN-1"/>
    <property type="match status" value="1"/>
</dbReference>
<feature type="domain" description="PKD" evidence="18">
    <location>
        <begin position="341"/>
        <end position="381"/>
    </location>
</feature>
<evidence type="ECO:0000256" key="6">
    <source>
        <dbReference type="ARBA" id="ARBA00022692"/>
    </source>
</evidence>
<dbReference type="InterPro" id="IPR032675">
    <property type="entry name" value="LRR_dom_sf"/>
</dbReference>
<dbReference type="InterPro" id="IPR000483">
    <property type="entry name" value="Cys-rich_flank_reg_C"/>
</dbReference>
<feature type="region of interest" description="Disordered" evidence="14">
    <location>
        <begin position="4380"/>
        <end position="4635"/>
    </location>
</feature>
<dbReference type="GO" id="GO:0005929">
    <property type="term" value="C:cilium"/>
    <property type="evidence" value="ECO:0007669"/>
    <property type="project" value="UniProtKB-SubCell"/>
</dbReference>
<dbReference type="InterPro" id="IPR016186">
    <property type="entry name" value="C-type_lectin-like/link_sf"/>
</dbReference>
<dbReference type="NCBIfam" id="TIGR00864">
    <property type="entry name" value="PCC"/>
    <property type="match status" value="1"/>
</dbReference>
<comment type="subcellular location">
    <subcellularLocation>
        <location evidence="2">Cell membrane</location>
        <topology evidence="2">Multi-pass membrane protein</topology>
    </subcellularLocation>
    <subcellularLocation>
        <location evidence="1">Cell projection</location>
        <location evidence="1">Cilium</location>
    </subcellularLocation>
</comment>
<feature type="transmembrane region" description="Helical" evidence="15">
    <location>
        <begin position="3768"/>
        <end position="3787"/>
    </location>
</feature>
<dbReference type="InterPro" id="IPR013122">
    <property type="entry name" value="PKD1_2_channel"/>
</dbReference>
<dbReference type="InterPro" id="IPR013783">
    <property type="entry name" value="Ig-like_fold"/>
</dbReference>
<dbReference type="InterPro" id="IPR002859">
    <property type="entry name" value="PKD/REJ-like"/>
</dbReference>
<dbReference type="Gene3D" id="3.10.100.10">
    <property type="entry name" value="Mannose-Binding Protein A, subunit A"/>
    <property type="match status" value="1"/>
</dbReference>
<feature type="domain" description="WSC" evidence="21">
    <location>
        <begin position="220"/>
        <end position="318"/>
    </location>
</feature>
<dbReference type="SUPFAM" id="SSF52058">
    <property type="entry name" value="L domain-like"/>
    <property type="match status" value="1"/>
</dbReference>
<dbReference type="Gene3D" id="2.60.40.10">
    <property type="entry name" value="Immunoglobulins"/>
    <property type="match status" value="10"/>
</dbReference>
<accession>A0A9W7T4W0</accession>
<dbReference type="PROSITE" id="PS51212">
    <property type="entry name" value="WSC"/>
    <property type="match status" value="1"/>
</dbReference>
<feature type="compositionally biased region" description="Low complexity" evidence="14">
    <location>
        <begin position="4560"/>
        <end position="4573"/>
    </location>
</feature>
<dbReference type="Pfam" id="PF02010">
    <property type="entry name" value="REJ"/>
    <property type="match status" value="1"/>
</dbReference>
<dbReference type="GO" id="GO:0005261">
    <property type="term" value="F:monoatomic cation channel activity"/>
    <property type="evidence" value="ECO:0007669"/>
    <property type="project" value="TreeGrafter"/>
</dbReference>